<keyword evidence="1" id="KW-1133">Transmembrane helix</keyword>
<comment type="caution">
    <text evidence="2">The sequence shown here is derived from an EMBL/GenBank/DDBJ whole genome shotgun (WGS) entry which is preliminary data.</text>
</comment>
<sequence>MLNKIIATLITVGGAGYINYFVANQLSAVESIGDKKTSQIAYSLIWSVVDFSFFLFLQQNLKGHLHGETLLIICMLVTLVFSFLISLLLAKPLQKLSYFLYGIIFKVYKENNGINPGSVWDDFLSGQNELEAYCYDLQHNPIGQGFITAYSKIPGKHDFVLQPFKEEKHKKQWSYDEIEEISQNPGNWDNFTIRQYINVQENLIIFTIRK</sequence>
<name>A0A9D1JNT6_9BACT</name>
<feature type="transmembrane region" description="Helical" evidence="1">
    <location>
        <begin position="69"/>
        <end position="90"/>
    </location>
</feature>
<gene>
    <name evidence="2" type="ORF">IAC10_12165</name>
</gene>
<proteinExistence type="predicted"/>
<feature type="transmembrane region" description="Helical" evidence="1">
    <location>
        <begin position="40"/>
        <end position="57"/>
    </location>
</feature>
<feature type="transmembrane region" description="Helical" evidence="1">
    <location>
        <begin position="6"/>
        <end position="28"/>
    </location>
</feature>
<keyword evidence="1" id="KW-0812">Transmembrane</keyword>
<reference evidence="2" key="1">
    <citation type="submission" date="2020-10" db="EMBL/GenBank/DDBJ databases">
        <authorList>
            <person name="Gilroy R."/>
        </authorList>
    </citation>
    <scope>NUCLEOTIDE SEQUENCE</scope>
    <source>
        <strain evidence="2">6276</strain>
    </source>
</reference>
<organism evidence="2 3">
    <name type="scientific">Candidatus Scatousia excrementigallinarum</name>
    <dbReference type="NCBI Taxonomy" id="2840935"/>
    <lineage>
        <taxon>Bacteria</taxon>
        <taxon>Candidatus Scatousia</taxon>
    </lineage>
</organism>
<keyword evidence="1" id="KW-0472">Membrane</keyword>
<evidence type="ECO:0000256" key="1">
    <source>
        <dbReference type="SAM" id="Phobius"/>
    </source>
</evidence>
<evidence type="ECO:0000313" key="2">
    <source>
        <dbReference type="EMBL" id="HIS37356.1"/>
    </source>
</evidence>
<evidence type="ECO:0000313" key="3">
    <source>
        <dbReference type="Proteomes" id="UP000823928"/>
    </source>
</evidence>
<accession>A0A9D1JNT6</accession>
<dbReference type="EMBL" id="DVIU01000246">
    <property type="protein sequence ID" value="HIS37356.1"/>
    <property type="molecule type" value="Genomic_DNA"/>
</dbReference>
<protein>
    <submittedName>
        <fullName evidence="2">Uncharacterized protein</fullName>
    </submittedName>
</protein>
<dbReference type="AlphaFoldDB" id="A0A9D1JNT6"/>
<reference evidence="2" key="2">
    <citation type="journal article" date="2021" name="PeerJ">
        <title>Extensive microbial diversity within the chicken gut microbiome revealed by metagenomics and culture.</title>
        <authorList>
            <person name="Gilroy R."/>
            <person name="Ravi A."/>
            <person name="Getino M."/>
            <person name="Pursley I."/>
            <person name="Horton D.L."/>
            <person name="Alikhan N.F."/>
            <person name="Baker D."/>
            <person name="Gharbi K."/>
            <person name="Hall N."/>
            <person name="Watson M."/>
            <person name="Adriaenssens E.M."/>
            <person name="Foster-Nyarko E."/>
            <person name="Jarju S."/>
            <person name="Secka A."/>
            <person name="Antonio M."/>
            <person name="Oren A."/>
            <person name="Chaudhuri R.R."/>
            <person name="La Ragione R."/>
            <person name="Hildebrand F."/>
            <person name="Pallen M.J."/>
        </authorList>
    </citation>
    <scope>NUCLEOTIDE SEQUENCE</scope>
    <source>
        <strain evidence="2">6276</strain>
    </source>
</reference>
<dbReference type="Proteomes" id="UP000823928">
    <property type="component" value="Unassembled WGS sequence"/>
</dbReference>